<dbReference type="Proteomes" id="UP000321723">
    <property type="component" value="Unassembled WGS sequence"/>
</dbReference>
<gene>
    <name evidence="1" type="ORF">CHO01_16970</name>
    <name evidence="2" type="ORF">HNR08_003280</name>
</gene>
<proteinExistence type="predicted"/>
<evidence type="ECO:0000313" key="4">
    <source>
        <dbReference type="Proteomes" id="UP000564629"/>
    </source>
</evidence>
<comment type="caution">
    <text evidence="1">The sequence shown here is derived from an EMBL/GenBank/DDBJ whole genome shotgun (WGS) entry which is preliminary data.</text>
</comment>
<dbReference type="EMBL" id="BJVQ01000019">
    <property type="protein sequence ID" value="GEL46581.1"/>
    <property type="molecule type" value="Genomic_DNA"/>
</dbReference>
<organism evidence="1 3">
    <name type="scientific">Cellulomonas hominis</name>
    <dbReference type="NCBI Taxonomy" id="156981"/>
    <lineage>
        <taxon>Bacteria</taxon>
        <taxon>Bacillati</taxon>
        <taxon>Actinomycetota</taxon>
        <taxon>Actinomycetes</taxon>
        <taxon>Micrococcales</taxon>
        <taxon>Cellulomonadaceae</taxon>
        <taxon>Cellulomonas</taxon>
    </lineage>
</organism>
<dbReference type="Proteomes" id="UP000564629">
    <property type="component" value="Unassembled WGS sequence"/>
</dbReference>
<reference evidence="2 4" key="2">
    <citation type="submission" date="2020-08" db="EMBL/GenBank/DDBJ databases">
        <title>Sequencing the genomes of 1000 actinobacteria strains.</title>
        <authorList>
            <person name="Klenk H.-P."/>
        </authorList>
    </citation>
    <scope>NUCLEOTIDE SEQUENCE [LARGE SCALE GENOMIC DNA]</scope>
    <source>
        <strain evidence="2 4">DSM 9581</strain>
    </source>
</reference>
<keyword evidence="3" id="KW-1185">Reference proteome</keyword>
<evidence type="ECO:0000313" key="1">
    <source>
        <dbReference type="EMBL" id="GEL46581.1"/>
    </source>
</evidence>
<evidence type="ECO:0000313" key="3">
    <source>
        <dbReference type="Proteomes" id="UP000321723"/>
    </source>
</evidence>
<sequence length="117" mass="12885">MSEHTPTKTLLARLTNLQRVTLEQELAAGGVVAYGLAPVGTIENRYVLEVLRQVEPDGLTDPNALPWQVVQRFWHGWRETSRLGLAQATLRLATLREAGGVRVAELPAMPAGFAGWR</sequence>
<dbReference type="RefSeq" id="WP_146836513.1">
    <property type="nucleotide sequence ID" value="NZ_BJVQ01000019.1"/>
</dbReference>
<name>A0A511FBD8_9CELL</name>
<dbReference type="EMBL" id="JACHDN010000001">
    <property type="protein sequence ID" value="MBB5474544.1"/>
    <property type="molecule type" value="Genomic_DNA"/>
</dbReference>
<protein>
    <submittedName>
        <fullName evidence="1">Uncharacterized protein</fullName>
    </submittedName>
</protein>
<evidence type="ECO:0000313" key="2">
    <source>
        <dbReference type="EMBL" id="MBB5474544.1"/>
    </source>
</evidence>
<dbReference type="AlphaFoldDB" id="A0A511FBD8"/>
<accession>A0A511FBD8</accession>
<reference evidence="1 3" key="1">
    <citation type="submission" date="2019-07" db="EMBL/GenBank/DDBJ databases">
        <title>Whole genome shotgun sequence of Cellulomonas hominis NBRC 16055.</title>
        <authorList>
            <person name="Hosoyama A."/>
            <person name="Uohara A."/>
            <person name="Ohji S."/>
            <person name="Ichikawa N."/>
        </authorList>
    </citation>
    <scope>NUCLEOTIDE SEQUENCE [LARGE SCALE GENOMIC DNA]</scope>
    <source>
        <strain evidence="1 3">NBRC 16055</strain>
    </source>
</reference>